<dbReference type="PANTHER" id="PTHR43584:SF5">
    <property type="entry name" value="PROTEIN LICC"/>
    <property type="match status" value="1"/>
</dbReference>
<dbReference type="AlphaFoldDB" id="A0A174KPZ9"/>
<accession>A0A174KPZ9</accession>
<dbReference type="GO" id="GO:0016779">
    <property type="term" value="F:nucleotidyltransferase activity"/>
    <property type="evidence" value="ECO:0007669"/>
    <property type="project" value="UniProtKB-KW"/>
</dbReference>
<dbReference type="CDD" id="cd02523">
    <property type="entry name" value="PC_cytidylyltransferase"/>
    <property type="match status" value="1"/>
</dbReference>
<dbReference type="RefSeq" id="WP_055281637.1">
    <property type="nucleotide sequence ID" value="NZ_CZAY01000003.1"/>
</dbReference>
<dbReference type="Proteomes" id="UP000095485">
    <property type="component" value="Unassembled WGS sequence"/>
</dbReference>
<evidence type="ECO:0000256" key="2">
    <source>
        <dbReference type="ARBA" id="ARBA00022695"/>
    </source>
</evidence>
<organism evidence="4 5">
    <name type="scientific">Dorea longicatena</name>
    <dbReference type="NCBI Taxonomy" id="88431"/>
    <lineage>
        <taxon>Bacteria</taxon>
        <taxon>Bacillati</taxon>
        <taxon>Bacillota</taxon>
        <taxon>Clostridia</taxon>
        <taxon>Lachnospirales</taxon>
        <taxon>Lachnospiraceae</taxon>
        <taxon>Dorea</taxon>
    </lineage>
</organism>
<evidence type="ECO:0000259" key="3">
    <source>
        <dbReference type="Pfam" id="PF12804"/>
    </source>
</evidence>
<dbReference type="InterPro" id="IPR025877">
    <property type="entry name" value="MobA-like_NTP_Trfase"/>
</dbReference>
<evidence type="ECO:0000256" key="1">
    <source>
        <dbReference type="ARBA" id="ARBA00022679"/>
    </source>
</evidence>
<gene>
    <name evidence="4" type="ORF">ERS852526_00466</name>
</gene>
<reference evidence="4 5" key="1">
    <citation type="submission" date="2015-09" db="EMBL/GenBank/DDBJ databases">
        <authorList>
            <consortium name="Pathogen Informatics"/>
        </authorList>
    </citation>
    <scope>NUCLEOTIDE SEQUENCE [LARGE SCALE GENOMIC DNA]</scope>
    <source>
        <strain evidence="4 5">2789STDY5834914</strain>
    </source>
</reference>
<proteinExistence type="predicted"/>
<dbReference type="InterPro" id="IPR029044">
    <property type="entry name" value="Nucleotide-diphossugar_trans"/>
</dbReference>
<keyword evidence="2" id="KW-0548">Nucleotidyltransferase</keyword>
<evidence type="ECO:0000313" key="5">
    <source>
        <dbReference type="Proteomes" id="UP000095485"/>
    </source>
</evidence>
<name>A0A174KPZ9_9FIRM</name>
<keyword evidence="1 4" id="KW-0808">Transferase</keyword>
<dbReference type="SUPFAM" id="SSF53448">
    <property type="entry name" value="Nucleotide-diphospho-sugar transferases"/>
    <property type="match status" value="1"/>
</dbReference>
<dbReference type="InterPro" id="IPR050065">
    <property type="entry name" value="GlmU-like"/>
</dbReference>
<sequence length="239" mass="27519">MHTVKRAIIMAAGFGSRMQPVTLTTPKPLVKVNGMRMIDTVIQGLHHNGIQEIYIVAGYLKEQFYALETQYPGVKIIENPYYDTCNNISSLYVAREHLEDVMILDGDQIIYNDKILDPSFERSGYNCVWTNSQTDEWLMTVKDGVVTSCSQTGGIGGWQLYSISRWSVEDGRKLKQHLEIEFEQNKNRQIYWDDIAMFCYPGEYHLGIYPMKKDDIIEIDNLSELAALDSSYQQYMEAQ</sequence>
<evidence type="ECO:0000313" key="4">
    <source>
        <dbReference type="EMBL" id="CUP11958.1"/>
    </source>
</evidence>
<protein>
    <submittedName>
        <fullName evidence="4">Bifunctional N-acetylglucosamine-1-phosphate uridyltransferase/glucosamine-1-phosphate acetyltransferase</fullName>
    </submittedName>
</protein>
<dbReference type="EMBL" id="CZAY01000003">
    <property type="protein sequence ID" value="CUP11958.1"/>
    <property type="molecule type" value="Genomic_DNA"/>
</dbReference>
<dbReference type="Pfam" id="PF12804">
    <property type="entry name" value="NTP_transf_3"/>
    <property type="match status" value="1"/>
</dbReference>
<dbReference type="PANTHER" id="PTHR43584">
    <property type="entry name" value="NUCLEOTIDYL TRANSFERASE"/>
    <property type="match status" value="1"/>
</dbReference>
<dbReference type="OrthoDB" id="9803871at2"/>
<feature type="domain" description="MobA-like NTP transferase" evidence="3">
    <location>
        <begin position="7"/>
        <end position="131"/>
    </location>
</feature>
<dbReference type="GeneID" id="96227772"/>
<dbReference type="Gene3D" id="3.90.550.10">
    <property type="entry name" value="Spore Coat Polysaccharide Biosynthesis Protein SpsA, Chain A"/>
    <property type="match status" value="1"/>
</dbReference>